<sequence length="49" mass="5871">MSIEEPFDDPKYRGFQKYFNSYTIRGRSNWAKLWLSVYAGGFVLYKVIK</sequence>
<reference evidence="1" key="1">
    <citation type="submission" date="2022-01" db="EMBL/GenBank/DDBJ databases">
        <authorList>
            <person name="King R."/>
        </authorList>
    </citation>
    <scope>NUCLEOTIDE SEQUENCE</scope>
</reference>
<dbReference type="Pfam" id="PF14960">
    <property type="entry name" value="ATP_synth_reg"/>
    <property type="match status" value="1"/>
</dbReference>
<dbReference type="InterPro" id="IPR009125">
    <property type="entry name" value="ATPMK"/>
</dbReference>
<evidence type="ECO:0000313" key="1">
    <source>
        <dbReference type="EMBL" id="CAH1397060.1"/>
    </source>
</evidence>
<dbReference type="Proteomes" id="UP001152798">
    <property type="component" value="Chromosome 3"/>
</dbReference>
<evidence type="ECO:0000313" key="2">
    <source>
        <dbReference type="Proteomes" id="UP001152798"/>
    </source>
</evidence>
<protein>
    <submittedName>
        <fullName evidence="1">Uncharacterized protein</fullName>
    </submittedName>
</protein>
<gene>
    <name evidence="1" type="ORF">NEZAVI_LOCUS6987</name>
</gene>
<dbReference type="EMBL" id="OV725079">
    <property type="protein sequence ID" value="CAH1397060.1"/>
    <property type="molecule type" value="Genomic_DNA"/>
</dbReference>
<name>A0A9P0MK66_NEZVI</name>
<accession>A0A9P0MK66</accession>
<dbReference type="OrthoDB" id="9435504at2759"/>
<proteinExistence type="predicted"/>
<dbReference type="AlphaFoldDB" id="A0A9P0MK66"/>
<organism evidence="1 2">
    <name type="scientific">Nezara viridula</name>
    <name type="common">Southern green stink bug</name>
    <name type="synonym">Cimex viridulus</name>
    <dbReference type="NCBI Taxonomy" id="85310"/>
    <lineage>
        <taxon>Eukaryota</taxon>
        <taxon>Metazoa</taxon>
        <taxon>Ecdysozoa</taxon>
        <taxon>Arthropoda</taxon>
        <taxon>Hexapoda</taxon>
        <taxon>Insecta</taxon>
        <taxon>Pterygota</taxon>
        <taxon>Neoptera</taxon>
        <taxon>Paraneoptera</taxon>
        <taxon>Hemiptera</taxon>
        <taxon>Heteroptera</taxon>
        <taxon>Panheteroptera</taxon>
        <taxon>Pentatomomorpha</taxon>
        <taxon>Pentatomoidea</taxon>
        <taxon>Pentatomidae</taxon>
        <taxon>Pentatominae</taxon>
        <taxon>Nezara</taxon>
    </lineage>
</organism>
<keyword evidence="2" id="KW-1185">Reference proteome</keyword>